<reference evidence="1" key="2">
    <citation type="submission" date="2014-07" db="EMBL/GenBank/DDBJ databases">
        <title>Initial genome analysis of the psychrotolerant acidophile Acidithiobacillus ferrivorans CF27: insights into iron and sulfur oxidation pathways and into biofilm formation.</title>
        <authorList>
            <person name="Talla E."/>
            <person name="Hedrich S."/>
            <person name="Mangenot S."/>
            <person name="Ji B."/>
            <person name="Johnson D.B."/>
            <person name="Barbe V."/>
            <person name="Bonnefoy V."/>
        </authorList>
    </citation>
    <scope>NUCLEOTIDE SEQUENCE [LARGE SCALE GENOMIC DNA]</scope>
    <source>
        <strain evidence="1">CF27</strain>
    </source>
</reference>
<sequence length="48" mass="5083">MLDAPIYRVAGIDLTTPFNGTLEAASIPRVEDIVLAARQIMTPPGESA</sequence>
<reference evidence="1" key="1">
    <citation type="submission" date="2014-03" db="EMBL/GenBank/DDBJ databases">
        <authorList>
            <person name="Genoscope - CEA"/>
        </authorList>
    </citation>
    <scope>NUCLEOTIDE SEQUENCE [LARGE SCALE GENOMIC DNA]</scope>
    <source>
        <strain evidence="1">CF27</strain>
    </source>
</reference>
<accession>A0A060UTR8</accession>
<name>A0A060UTR8_9PROT</name>
<comment type="caution">
    <text evidence="1">The sequence shown here is derived from an EMBL/GenBank/DDBJ whole genome shotgun (WGS) entry which is preliminary data.</text>
</comment>
<gene>
    <name evidence="1" type="ORF">AFERRI_600036</name>
</gene>
<dbReference type="AlphaFoldDB" id="A0A060UTR8"/>
<organism evidence="1">
    <name type="scientific">Acidithiobacillus ferrivorans</name>
    <dbReference type="NCBI Taxonomy" id="160808"/>
    <lineage>
        <taxon>Bacteria</taxon>
        <taxon>Pseudomonadati</taxon>
        <taxon>Pseudomonadota</taxon>
        <taxon>Acidithiobacillia</taxon>
        <taxon>Acidithiobacillales</taxon>
        <taxon>Acidithiobacillaceae</taxon>
        <taxon>Acidithiobacillus</taxon>
    </lineage>
</organism>
<proteinExistence type="predicted"/>
<dbReference type="RefSeq" id="WP_231551279.1">
    <property type="nucleotide sequence ID" value="NZ_CCCS020000057.1"/>
</dbReference>
<dbReference type="EMBL" id="CCCS020000057">
    <property type="protein sequence ID" value="CDQ11810.1"/>
    <property type="molecule type" value="Genomic_DNA"/>
</dbReference>
<evidence type="ECO:0000313" key="1">
    <source>
        <dbReference type="EMBL" id="CDQ11810.1"/>
    </source>
</evidence>
<protein>
    <submittedName>
        <fullName evidence="1">Uncharacterized protein</fullName>
    </submittedName>
</protein>